<dbReference type="AlphaFoldDB" id="A0A835Z7K2"/>
<evidence type="ECO:0000259" key="1">
    <source>
        <dbReference type="Pfam" id="PF00501"/>
    </source>
</evidence>
<dbReference type="SUPFAM" id="SSF56801">
    <property type="entry name" value="Acetyl-CoA synthetase-like"/>
    <property type="match status" value="1"/>
</dbReference>
<evidence type="ECO:0000313" key="2">
    <source>
        <dbReference type="EMBL" id="KAG5188146.1"/>
    </source>
</evidence>
<dbReference type="InterPro" id="IPR000873">
    <property type="entry name" value="AMP-dep_synth/lig_dom"/>
</dbReference>
<name>A0A835Z7K2_9STRA</name>
<dbReference type="Proteomes" id="UP000664859">
    <property type="component" value="Unassembled WGS sequence"/>
</dbReference>
<dbReference type="OrthoDB" id="10253869at2759"/>
<keyword evidence="3" id="KW-1185">Reference proteome</keyword>
<gene>
    <name evidence="2" type="ORF">JKP88DRAFT_260199</name>
</gene>
<dbReference type="EMBL" id="JAFCMP010000076">
    <property type="protein sequence ID" value="KAG5188146.1"/>
    <property type="molecule type" value="Genomic_DNA"/>
</dbReference>
<organism evidence="2 3">
    <name type="scientific">Tribonema minus</name>
    <dbReference type="NCBI Taxonomy" id="303371"/>
    <lineage>
        <taxon>Eukaryota</taxon>
        <taxon>Sar</taxon>
        <taxon>Stramenopiles</taxon>
        <taxon>Ochrophyta</taxon>
        <taxon>PX clade</taxon>
        <taxon>Xanthophyceae</taxon>
        <taxon>Tribonematales</taxon>
        <taxon>Tribonemataceae</taxon>
        <taxon>Tribonema</taxon>
    </lineage>
</organism>
<protein>
    <recommendedName>
        <fullName evidence="1">AMP-dependent synthetase/ligase domain-containing protein</fullName>
    </recommendedName>
</protein>
<feature type="domain" description="AMP-dependent synthetase/ligase" evidence="1">
    <location>
        <begin position="1"/>
        <end position="220"/>
    </location>
</feature>
<reference evidence="2" key="1">
    <citation type="submission" date="2021-02" db="EMBL/GenBank/DDBJ databases">
        <title>First Annotated Genome of the Yellow-green Alga Tribonema minus.</title>
        <authorList>
            <person name="Mahan K.M."/>
        </authorList>
    </citation>
    <scope>NUCLEOTIDE SEQUENCE</scope>
    <source>
        <strain evidence="2">UTEX B ZZ1240</strain>
    </source>
</reference>
<accession>A0A835Z7K2</accession>
<evidence type="ECO:0000313" key="3">
    <source>
        <dbReference type="Proteomes" id="UP000664859"/>
    </source>
</evidence>
<proteinExistence type="predicted"/>
<dbReference type="Pfam" id="PF00501">
    <property type="entry name" value="AMP-binding"/>
    <property type="match status" value="1"/>
</dbReference>
<dbReference type="PANTHER" id="PTHR22754:SF32">
    <property type="entry name" value="DISCO-INTERACTING PROTEIN 2"/>
    <property type="match status" value="1"/>
</dbReference>
<dbReference type="PANTHER" id="PTHR22754">
    <property type="entry name" value="DISCO-INTERACTING PROTEIN 2 DIP2 -RELATED"/>
    <property type="match status" value="1"/>
</dbReference>
<comment type="caution">
    <text evidence="2">The sequence shown here is derived from an EMBL/GenBank/DDBJ whole genome shotgun (WGS) entry which is preliminary data.</text>
</comment>
<dbReference type="InterPro" id="IPR042099">
    <property type="entry name" value="ANL_N_sf"/>
</dbReference>
<dbReference type="Gene3D" id="3.40.50.12780">
    <property type="entry name" value="N-terminal domain of ligase-like"/>
    <property type="match status" value="1"/>
</dbReference>
<sequence length="270" mass="28192">MVTHAALRHNAAMPEFARHMGEVAVSWLPQYHDLGLAGVNLTAMCAGGTAALFSPADFARSPLLWLALATSYRARALAGPHSAFALAARRLSAALASGTAKYDLSSVTLAVDAAEPVGAASMANVVAVLRRCGLRPEAYTVGYGLAEHVVKVTCFARAGAAAAGGGGGGGVQERPGRVSCGAPCTDVELRIVNPETHAEVPQGEEGEVWVNSPSKCAGYYGQLIETNETFHAQLRGAREGDPLYLRTGDLGFKRGGELYISGRIKDVIIM</sequence>